<evidence type="ECO:0000259" key="11">
    <source>
        <dbReference type="Pfam" id="PF07992"/>
    </source>
</evidence>
<accession>A0A6J7R860</accession>
<dbReference type="AlphaFoldDB" id="A0A6J7R860"/>
<dbReference type="InterPro" id="IPR001155">
    <property type="entry name" value="OxRdtase_FMN_N"/>
</dbReference>
<dbReference type="GO" id="GO:0010181">
    <property type="term" value="F:FMN binding"/>
    <property type="evidence" value="ECO:0007669"/>
    <property type="project" value="InterPro"/>
</dbReference>
<organism evidence="12">
    <name type="scientific">freshwater metagenome</name>
    <dbReference type="NCBI Taxonomy" id="449393"/>
    <lineage>
        <taxon>unclassified sequences</taxon>
        <taxon>metagenomes</taxon>
        <taxon>ecological metagenomes</taxon>
    </lineage>
</organism>
<dbReference type="PANTHER" id="PTHR42917">
    <property type="entry name" value="2,4-DIENOYL-COA REDUCTASE"/>
    <property type="match status" value="1"/>
</dbReference>
<dbReference type="InterPro" id="IPR036188">
    <property type="entry name" value="FAD/NAD-bd_sf"/>
</dbReference>
<evidence type="ECO:0000256" key="3">
    <source>
        <dbReference type="ARBA" id="ARBA00011048"/>
    </source>
</evidence>
<evidence type="ECO:0000256" key="7">
    <source>
        <dbReference type="ARBA" id="ARBA00023002"/>
    </source>
</evidence>
<evidence type="ECO:0000256" key="2">
    <source>
        <dbReference type="ARBA" id="ARBA00001966"/>
    </source>
</evidence>
<gene>
    <name evidence="12" type="ORF">UFOPK4098_01077</name>
</gene>
<dbReference type="InterPro" id="IPR023753">
    <property type="entry name" value="FAD/NAD-binding_dom"/>
</dbReference>
<evidence type="ECO:0000259" key="10">
    <source>
        <dbReference type="Pfam" id="PF00724"/>
    </source>
</evidence>
<evidence type="ECO:0000256" key="4">
    <source>
        <dbReference type="ARBA" id="ARBA00022630"/>
    </source>
</evidence>
<evidence type="ECO:0000256" key="1">
    <source>
        <dbReference type="ARBA" id="ARBA00001917"/>
    </source>
</evidence>
<dbReference type="InterPro" id="IPR013785">
    <property type="entry name" value="Aldolase_TIM"/>
</dbReference>
<comment type="similarity">
    <text evidence="3">In the N-terminal section; belongs to the NADH:flavin oxidoreductase/NADH oxidase family.</text>
</comment>
<dbReference type="EMBL" id="CAFBPN010000061">
    <property type="protein sequence ID" value="CAB5024924.1"/>
    <property type="molecule type" value="Genomic_DNA"/>
</dbReference>
<dbReference type="GO" id="GO:0016491">
    <property type="term" value="F:oxidoreductase activity"/>
    <property type="evidence" value="ECO:0007669"/>
    <property type="project" value="UniProtKB-KW"/>
</dbReference>
<evidence type="ECO:0000256" key="8">
    <source>
        <dbReference type="ARBA" id="ARBA00023004"/>
    </source>
</evidence>
<reference evidence="12" key="1">
    <citation type="submission" date="2020-05" db="EMBL/GenBank/DDBJ databases">
        <authorList>
            <person name="Chiriac C."/>
            <person name="Salcher M."/>
            <person name="Ghai R."/>
            <person name="Kavagutti S V."/>
        </authorList>
    </citation>
    <scope>NUCLEOTIDE SEQUENCE</scope>
</reference>
<dbReference type="PRINTS" id="PR00368">
    <property type="entry name" value="FADPNR"/>
</dbReference>
<dbReference type="InterPro" id="IPR051793">
    <property type="entry name" value="NADH:flavin_oxidoreductase"/>
</dbReference>
<evidence type="ECO:0000256" key="9">
    <source>
        <dbReference type="ARBA" id="ARBA00023014"/>
    </source>
</evidence>
<dbReference type="GO" id="GO:0051536">
    <property type="term" value="F:iron-sulfur cluster binding"/>
    <property type="evidence" value="ECO:0007669"/>
    <property type="project" value="UniProtKB-KW"/>
</dbReference>
<dbReference type="Gene3D" id="3.40.50.720">
    <property type="entry name" value="NAD(P)-binding Rossmann-like Domain"/>
    <property type="match status" value="1"/>
</dbReference>
<keyword evidence="8" id="KW-0408">Iron</keyword>
<keyword evidence="5" id="KW-0288">FMN</keyword>
<dbReference type="SUPFAM" id="SSF51905">
    <property type="entry name" value="FAD/NAD(P)-binding domain"/>
    <property type="match status" value="1"/>
</dbReference>
<feature type="domain" description="FAD/NAD(P)-binding" evidence="11">
    <location>
        <begin position="385"/>
        <end position="616"/>
    </location>
</feature>
<dbReference type="Pfam" id="PF00724">
    <property type="entry name" value="Oxidored_FMN"/>
    <property type="match status" value="1"/>
</dbReference>
<evidence type="ECO:0000256" key="6">
    <source>
        <dbReference type="ARBA" id="ARBA00022723"/>
    </source>
</evidence>
<keyword evidence="6" id="KW-0479">Metal-binding</keyword>
<keyword evidence="9" id="KW-0411">Iron-sulfur</keyword>
<comment type="cofactor">
    <cofactor evidence="1">
        <name>FMN</name>
        <dbReference type="ChEBI" id="CHEBI:58210"/>
    </cofactor>
</comment>
<keyword evidence="7" id="KW-0560">Oxidoreductase</keyword>
<proteinExistence type="inferred from homology"/>
<dbReference type="GO" id="GO:0046872">
    <property type="term" value="F:metal ion binding"/>
    <property type="evidence" value="ECO:0007669"/>
    <property type="project" value="UniProtKB-KW"/>
</dbReference>
<comment type="cofactor">
    <cofactor evidence="2">
        <name>[4Fe-4S] cluster</name>
        <dbReference type="ChEBI" id="CHEBI:49883"/>
    </cofactor>
</comment>
<protein>
    <submittedName>
        <fullName evidence="12">Unannotated protein</fullName>
    </submittedName>
</protein>
<dbReference type="Pfam" id="PF07992">
    <property type="entry name" value="Pyr_redox_2"/>
    <property type="match status" value="1"/>
</dbReference>
<evidence type="ECO:0000313" key="12">
    <source>
        <dbReference type="EMBL" id="CAB5024924.1"/>
    </source>
</evidence>
<sequence>MSQFEVLFQPITVGTMKLTHRLMVPPHSAGSSAFLGPIENFQKFVQYYTARITGGNEWVGGGPVFVANPLIPGFEPSGVGAHGPGLFRHPLFPERMKAMQDAIHDAGGFGTVQMVLQGGKPISPSQEPSGYADFRIPHAMDIDEIKWLIQEYGESAAIAADAGCDAIELHANHDDIIQFFLSPKTNKRTDEYGGSDEGRRTFLRDIVNAIRDNVKRPITVGLRLCMDELIDGGYDVEYCKYLMRKFTEEGTVDYFSLDVGNNWGVPSYIQLGTFPEGHWAAMCGEAKTATHLPVVYVGRVASPQRAAEIVAAGQADMVGMVRANIADPNLVNKVKRERVQSIRPCVGLNDCIHRSTVEGLGFGCASNPIAGRESEGGMQPTTQRKKVLVIGAGPAGMELAGLAAERGHDVTLWEKAGHLGGQVALATKVRMNANYGKWVTFQQWRLAEAGVKIELNKSADADSVLAFGADTVAIATGAKVRRPGIPGDNLPHVLTVADVIEGNQKPGKHVLVIAEDDRPSPLTVAEHIAGHGHHVTVIFPAVTPSPLVGAYSIGSMMALVDLAGVEVRMSTRAVEIGKNWVRVAHSYSGREEVLKKIDTVVLATGSHSENALYNALKGKHADLHILGDAYAPRRWTFATRQAYELAQMI</sequence>
<keyword evidence="4" id="KW-0285">Flavoprotein</keyword>
<dbReference type="PRINTS" id="PR00411">
    <property type="entry name" value="PNDRDTASEI"/>
</dbReference>
<dbReference type="PANTHER" id="PTHR42917:SF2">
    <property type="entry name" value="2,4-DIENOYL-COA REDUCTASE [(2E)-ENOYL-COA-PRODUCING]"/>
    <property type="match status" value="1"/>
</dbReference>
<name>A0A6J7R860_9ZZZZ</name>
<evidence type="ECO:0000256" key="5">
    <source>
        <dbReference type="ARBA" id="ARBA00022643"/>
    </source>
</evidence>
<dbReference type="SUPFAM" id="SSF51395">
    <property type="entry name" value="FMN-linked oxidoreductases"/>
    <property type="match status" value="1"/>
</dbReference>
<feature type="domain" description="NADH:flavin oxidoreductase/NADH oxidase N-terminal" evidence="10">
    <location>
        <begin position="7"/>
        <end position="338"/>
    </location>
</feature>
<dbReference type="Gene3D" id="3.50.50.60">
    <property type="entry name" value="FAD/NAD(P)-binding domain"/>
    <property type="match status" value="1"/>
</dbReference>
<dbReference type="Gene3D" id="3.20.20.70">
    <property type="entry name" value="Aldolase class I"/>
    <property type="match status" value="1"/>
</dbReference>